<evidence type="ECO:0000256" key="1">
    <source>
        <dbReference type="SAM" id="MobiDB-lite"/>
    </source>
</evidence>
<dbReference type="EMBL" id="JBFXLR010000011">
    <property type="protein sequence ID" value="KAL2854544.1"/>
    <property type="molecule type" value="Genomic_DNA"/>
</dbReference>
<evidence type="ECO:0000313" key="4">
    <source>
        <dbReference type="Proteomes" id="UP001610444"/>
    </source>
</evidence>
<dbReference type="Proteomes" id="UP001610444">
    <property type="component" value="Unassembled WGS sequence"/>
</dbReference>
<organism evidence="3 4">
    <name type="scientific">Aspergillus pseudodeflectus</name>
    <dbReference type="NCBI Taxonomy" id="176178"/>
    <lineage>
        <taxon>Eukaryota</taxon>
        <taxon>Fungi</taxon>
        <taxon>Dikarya</taxon>
        <taxon>Ascomycota</taxon>
        <taxon>Pezizomycotina</taxon>
        <taxon>Eurotiomycetes</taxon>
        <taxon>Eurotiomycetidae</taxon>
        <taxon>Eurotiales</taxon>
        <taxon>Aspergillaceae</taxon>
        <taxon>Aspergillus</taxon>
        <taxon>Aspergillus subgen. Nidulantes</taxon>
    </lineage>
</organism>
<keyword evidence="2" id="KW-0472">Membrane</keyword>
<protein>
    <submittedName>
        <fullName evidence="3">Uncharacterized protein</fullName>
    </submittedName>
</protein>
<sequence length="207" mass="22769">MRQFPPLSVSSHVPKAKEAKTGDNCVVLRSSVESRRQWTTSLPFAPVGDDGEKWGNSGSTTKMQQSCGGNHRCSANSGASRGVIELSGQVRQSWLCPKHPTDRTASHRVSDGRIPSHQIILFSLTLSHRLGLYGLVPFSCFLFFCLILRVCGPNGGECRWLACGFLTFTSLSWIQRILLFATLVRISVPAFPTRIPLLPNTTITARI</sequence>
<feature type="region of interest" description="Disordered" evidence="1">
    <location>
        <begin position="45"/>
        <end position="69"/>
    </location>
</feature>
<proteinExistence type="predicted"/>
<name>A0ABR4KQJ1_9EURO</name>
<evidence type="ECO:0000256" key="2">
    <source>
        <dbReference type="SAM" id="Phobius"/>
    </source>
</evidence>
<keyword evidence="2" id="KW-0812">Transmembrane</keyword>
<keyword evidence="4" id="KW-1185">Reference proteome</keyword>
<dbReference type="GeneID" id="98164090"/>
<accession>A0ABR4KQJ1</accession>
<gene>
    <name evidence="3" type="ORF">BJX68DRAFT_29981</name>
</gene>
<feature type="compositionally biased region" description="Polar residues" evidence="1">
    <location>
        <begin position="56"/>
        <end position="69"/>
    </location>
</feature>
<evidence type="ECO:0000313" key="3">
    <source>
        <dbReference type="EMBL" id="KAL2854544.1"/>
    </source>
</evidence>
<dbReference type="RefSeq" id="XP_070901408.1">
    <property type="nucleotide sequence ID" value="XM_071048926.1"/>
</dbReference>
<feature type="transmembrane region" description="Helical" evidence="2">
    <location>
        <begin position="130"/>
        <end position="148"/>
    </location>
</feature>
<reference evidence="3 4" key="1">
    <citation type="submission" date="2024-07" db="EMBL/GenBank/DDBJ databases">
        <title>Section-level genome sequencing and comparative genomics of Aspergillus sections Usti and Cavernicolus.</title>
        <authorList>
            <consortium name="Lawrence Berkeley National Laboratory"/>
            <person name="Nybo J.L."/>
            <person name="Vesth T.C."/>
            <person name="Theobald S."/>
            <person name="Frisvad J.C."/>
            <person name="Larsen T.O."/>
            <person name="Kjaerboelling I."/>
            <person name="Rothschild-Mancinelli K."/>
            <person name="Lyhne E.K."/>
            <person name="Kogle M.E."/>
            <person name="Barry K."/>
            <person name="Clum A."/>
            <person name="Na H."/>
            <person name="Ledsgaard L."/>
            <person name="Lin J."/>
            <person name="Lipzen A."/>
            <person name="Kuo A."/>
            <person name="Riley R."/>
            <person name="Mondo S."/>
            <person name="LaButti K."/>
            <person name="Haridas S."/>
            <person name="Pangalinan J."/>
            <person name="Salamov A.A."/>
            <person name="Simmons B.A."/>
            <person name="Magnuson J.K."/>
            <person name="Chen J."/>
            <person name="Drula E."/>
            <person name="Henrissat B."/>
            <person name="Wiebenga A."/>
            <person name="Lubbers R.J."/>
            <person name="Gomes A.C."/>
            <person name="Macurrencykelacurrency M.R."/>
            <person name="Stajich J."/>
            <person name="Grigoriev I.V."/>
            <person name="Mortensen U.H."/>
            <person name="De vries R.P."/>
            <person name="Baker S.E."/>
            <person name="Andersen M.R."/>
        </authorList>
    </citation>
    <scope>NUCLEOTIDE SEQUENCE [LARGE SCALE GENOMIC DNA]</scope>
    <source>
        <strain evidence="3 4">CBS 756.74</strain>
    </source>
</reference>
<keyword evidence="2" id="KW-1133">Transmembrane helix</keyword>
<comment type="caution">
    <text evidence="3">The sequence shown here is derived from an EMBL/GenBank/DDBJ whole genome shotgun (WGS) entry which is preliminary data.</text>
</comment>